<dbReference type="KEGG" id="prg:RB151_025000"/>
<dbReference type="EMBL" id="SHDO01000010">
    <property type="protein sequence ID" value="MBX6981229.1"/>
    <property type="molecule type" value="Genomic_DNA"/>
</dbReference>
<proteinExistence type="predicted"/>
<dbReference type="AlphaFoldDB" id="A0A1J0E849"/>
<dbReference type="Proteomes" id="UP000824410">
    <property type="component" value="Unassembled WGS sequence"/>
</dbReference>
<gene>
    <name evidence="1" type="ORF">EX242_13280</name>
</gene>
<evidence type="ECO:0000313" key="1">
    <source>
        <dbReference type="EMBL" id="MBX6981229.1"/>
    </source>
</evidence>
<comment type="caution">
    <text evidence="1">The sequence shown here is derived from an EMBL/GenBank/DDBJ whole genome shotgun (WGS) entry which is preliminary data.</text>
</comment>
<protein>
    <submittedName>
        <fullName evidence="1">Uncharacterized protein</fullName>
    </submittedName>
</protein>
<accession>A0A1J0E849</accession>
<reference evidence="1" key="1">
    <citation type="submission" date="2019-02" db="EMBL/GenBank/DDBJ databases">
        <title>Genomic characterization of isolates from hospital effluents in KZN, South Africa.</title>
        <authorList>
            <person name="Ntshobeni N."/>
            <person name="Allam M."/>
            <person name="Ismail A."/>
            <person name="Amoako D."/>
            <person name="Essack S."/>
            <person name="Chenia H."/>
        </authorList>
    </citation>
    <scope>NUCLEOTIDE SEQUENCE</scope>
    <source>
        <strain evidence="1">AFE97_S1</strain>
    </source>
</reference>
<organism evidence="1 2">
    <name type="scientific">Providencia rettgeri</name>
    <dbReference type="NCBI Taxonomy" id="587"/>
    <lineage>
        <taxon>Bacteria</taxon>
        <taxon>Pseudomonadati</taxon>
        <taxon>Pseudomonadota</taxon>
        <taxon>Gammaproteobacteria</taxon>
        <taxon>Enterobacterales</taxon>
        <taxon>Morganellaceae</taxon>
        <taxon>Providencia</taxon>
    </lineage>
</organism>
<dbReference type="OrthoDB" id="6461303at2"/>
<sequence>MLLRSLVLLLVAGCAYIAGIMTELALDPELDTESRVKSSVEDFLAYPSAANYKNVQYYVLTKSDEGDETGYYCGEVFGFENELPHGYKRFIIRLHKNRAGKVMVSIPFVEKTDDIIPPEQFEAVWDRYCHRA</sequence>
<name>A0A1J0E849_PRORE</name>
<dbReference type="RefSeq" id="WP_042843498.1">
    <property type="nucleotide sequence ID" value="NZ_ABEXNG020000006.1"/>
</dbReference>
<evidence type="ECO:0000313" key="2">
    <source>
        <dbReference type="Proteomes" id="UP000824410"/>
    </source>
</evidence>